<evidence type="ECO:0000313" key="3">
    <source>
        <dbReference type="Proteomes" id="UP001174694"/>
    </source>
</evidence>
<evidence type="ECO:0000259" key="1">
    <source>
        <dbReference type="Pfam" id="PF06985"/>
    </source>
</evidence>
<sequence length="312" mass="35736">MRLLYREDTGRIGLTEDLHRDIPRYAILSHTWGDEEVTFHDVKDGTAQQRSGYDKIQFCGDQASRDGLSYFWVDTCCIDKSSSAELTEAINSMFRWYRDAARCYVYLADVSISGPMSSESSLQTKQELMAPPTARATQPAGPSWEPAFRSSRWFTRGWTLQELLAPASVEFFSNDGVRLGDKASLEQRIRDVTRIPTAALRGNALSTFGVSERMAWMEPRDTTREEDKAYALLGIFDVQMSLIYGEGRKHASRRLQEEVDKATKNVFSQNPESKDCLRDLFLTDPFENKNDLKRKKGDRAHEEFPLLERFQI</sequence>
<gene>
    <name evidence="2" type="ORF">NKR23_g12416</name>
</gene>
<protein>
    <submittedName>
        <fullName evidence="2">HET-domain-containing protein</fullName>
    </submittedName>
</protein>
<dbReference type="Proteomes" id="UP001174694">
    <property type="component" value="Unassembled WGS sequence"/>
</dbReference>
<reference evidence="2" key="1">
    <citation type="submission" date="2022-07" db="EMBL/GenBank/DDBJ databases">
        <title>Fungi with potential for degradation of polypropylene.</title>
        <authorList>
            <person name="Gostincar C."/>
        </authorList>
    </citation>
    <scope>NUCLEOTIDE SEQUENCE</scope>
    <source>
        <strain evidence="2">EXF-13308</strain>
    </source>
</reference>
<organism evidence="2 3">
    <name type="scientific">Pleurostoma richardsiae</name>
    <dbReference type="NCBI Taxonomy" id="41990"/>
    <lineage>
        <taxon>Eukaryota</taxon>
        <taxon>Fungi</taxon>
        <taxon>Dikarya</taxon>
        <taxon>Ascomycota</taxon>
        <taxon>Pezizomycotina</taxon>
        <taxon>Sordariomycetes</taxon>
        <taxon>Sordariomycetidae</taxon>
        <taxon>Calosphaeriales</taxon>
        <taxon>Pleurostomataceae</taxon>
        <taxon>Pleurostoma</taxon>
    </lineage>
</organism>
<evidence type="ECO:0000313" key="2">
    <source>
        <dbReference type="EMBL" id="KAJ9129921.1"/>
    </source>
</evidence>
<dbReference type="EMBL" id="JANBVO010000121">
    <property type="protein sequence ID" value="KAJ9129921.1"/>
    <property type="molecule type" value="Genomic_DNA"/>
</dbReference>
<accession>A0AA38RG57</accession>
<dbReference type="InterPro" id="IPR010730">
    <property type="entry name" value="HET"/>
</dbReference>
<name>A0AA38RG57_9PEZI</name>
<comment type="caution">
    <text evidence="2">The sequence shown here is derived from an EMBL/GenBank/DDBJ whole genome shotgun (WGS) entry which is preliminary data.</text>
</comment>
<feature type="domain" description="Heterokaryon incompatibility" evidence="1">
    <location>
        <begin position="25"/>
        <end position="162"/>
    </location>
</feature>
<dbReference type="AlphaFoldDB" id="A0AA38RG57"/>
<proteinExistence type="predicted"/>
<dbReference type="PANTHER" id="PTHR10622:SF10">
    <property type="entry name" value="HET DOMAIN-CONTAINING PROTEIN"/>
    <property type="match status" value="1"/>
</dbReference>
<dbReference type="PANTHER" id="PTHR10622">
    <property type="entry name" value="HET DOMAIN-CONTAINING PROTEIN"/>
    <property type="match status" value="1"/>
</dbReference>
<keyword evidence="3" id="KW-1185">Reference proteome</keyword>
<dbReference type="Pfam" id="PF06985">
    <property type="entry name" value="HET"/>
    <property type="match status" value="1"/>
</dbReference>